<accession>A0A9X0D0R1</accession>
<proteinExistence type="predicted"/>
<sequence>MLHEKFNPGLMMTHFKTSARTIFIIISLIIQSTAENQCAAKSPTTKDTDDTKPSLVDCSVPVPIVQYPATKETNDQQLQGILVGVSLAFGPCNEPNGSYEFQDDKLSSH</sequence>
<reference evidence="2" key="1">
    <citation type="submission" date="2023-01" db="EMBL/GenBank/DDBJ databases">
        <title>Genome assembly of the deep-sea coral Lophelia pertusa.</title>
        <authorList>
            <person name="Herrera S."/>
            <person name="Cordes E."/>
        </authorList>
    </citation>
    <scope>NUCLEOTIDE SEQUENCE</scope>
    <source>
        <strain evidence="2">USNM1676648</strain>
        <tissue evidence="2">Polyp</tissue>
    </source>
</reference>
<evidence type="ECO:0000256" key="1">
    <source>
        <dbReference type="SAM" id="SignalP"/>
    </source>
</evidence>
<feature type="signal peptide" evidence="1">
    <location>
        <begin position="1"/>
        <end position="34"/>
    </location>
</feature>
<keyword evidence="3" id="KW-1185">Reference proteome</keyword>
<evidence type="ECO:0000313" key="2">
    <source>
        <dbReference type="EMBL" id="KAJ7382481.1"/>
    </source>
</evidence>
<comment type="caution">
    <text evidence="2">The sequence shown here is derived from an EMBL/GenBank/DDBJ whole genome shotgun (WGS) entry which is preliminary data.</text>
</comment>
<dbReference type="EMBL" id="MU825922">
    <property type="protein sequence ID" value="KAJ7382481.1"/>
    <property type="molecule type" value="Genomic_DNA"/>
</dbReference>
<dbReference type="AlphaFoldDB" id="A0A9X0D0R1"/>
<feature type="chain" id="PRO_5040862098" evidence="1">
    <location>
        <begin position="35"/>
        <end position="109"/>
    </location>
</feature>
<name>A0A9X0D0R1_9CNID</name>
<organism evidence="2 3">
    <name type="scientific">Desmophyllum pertusum</name>
    <dbReference type="NCBI Taxonomy" id="174260"/>
    <lineage>
        <taxon>Eukaryota</taxon>
        <taxon>Metazoa</taxon>
        <taxon>Cnidaria</taxon>
        <taxon>Anthozoa</taxon>
        <taxon>Hexacorallia</taxon>
        <taxon>Scleractinia</taxon>
        <taxon>Caryophylliina</taxon>
        <taxon>Caryophylliidae</taxon>
        <taxon>Desmophyllum</taxon>
    </lineage>
</organism>
<evidence type="ECO:0000313" key="3">
    <source>
        <dbReference type="Proteomes" id="UP001163046"/>
    </source>
</evidence>
<gene>
    <name evidence="2" type="ORF">OS493_034642</name>
</gene>
<dbReference type="Proteomes" id="UP001163046">
    <property type="component" value="Unassembled WGS sequence"/>
</dbReference>
<keyword evidence="1" id="KW-0732">Signal</keyword>
<protein>
    <submittedName>
        <fullName evidence="2">Uncharacterized protein</fullName>
    </submittedName>
</protein>